<organism evidence="1">
    <name type="scientific">marine sediment metagenome</name>
    <dbReference type="NCBI Taxonomy" id="412755"/>
    <lineage>
        <taxon>unclassified sequences</taxon>
        <taxon>metagenomes</taxon>
        <taxon>ecological metagenomes</taxon>
    </lineage>
</organism>
<feature type="non-terminal residue" evidence="1">
    <location>
        <position position="87"/>
    </location>
</feature>
<dbReference type="AlphaFoldDB" id="X1R9T7"/>
<dbReference type="EMBL" id="BARW01013219">
    <property type="protein sequence ID" value="GAI77477.1"/>
    <property type="molecule type" value="Genomic_DNA"/>
</dbReference>
<evidence type="ECO:0000313" key="1">
    <source>
        <dbReference type="EMBL" id="GAI77477.1"/>
    </source>
</evidence>
<gene>
    <name evidence="1" type="ORF">S12H4_24384</name>
</gene>
<reference evidence="1" key="1">
    <citation type="journal article" date="2014" name="Front. Microbiol.">
        <title>High frequency of phylogenetically diverse reductive dehalogenase-homologous genes in deep subseafloor sedimentary metagenomes.</title>
        <authorList>
            <person name="Kawai M."/>
            <person name="Futagami T."/>
            <person name="Toyoda A."/>
            <person name="Takaki Y."/>
            <person name="Nishi S."/>
            <person name="Hori S."/>
            <person name="Arai W."/>
            <person name="Tsubouchi T."/>
            <person name="Morono Y."/>
            <person name="Uchiyama I."/>
            <person name="Ito T."/>
            <person name="Fujiyama A."/>
            <person name="Inagaki F."/>
            <person name="Takami H."/>
        </authorList>
    </citation>
    <scope>NUCLEOTIDE SEQUENCE</scope>
    <source>
        <strain evidence="1">Expedition CK06-06</strain>
    </source>
</reference>
<sequence>MNIQELRHLTMLAKSEDFSEEAAMLKSICWPKMVEAANKGKGHYLMPDSLGSMGALKLMALELKDAGFQVQWRPFLLNHGALAGRRP</sequence>
<accession>X1R9T7</accession>
<protein>
    <submittedName>
        <fullName evidence="1">Uncharacterized protein</fullName>
    </submittedName>
</protein>
<proteinExistence type="predicted"/>
<comment type="caution">
    <text evidence="1">The sequence shown here is derived from an EMBL/GenBank/DDBJ whole genome shotgun (WGS) entry which is preliminary data.</text>
</comment>
<name>X1R9T7_9ZZZZ</name>